<dbReference type="InterPro" id="IPR018108">
    <property type="entry name" value="MCP_transmembrane"/>
</dbReference>
<evidence type="ECO:0000256" key="5">
    <source>
        <dbReference type="ARBA" id="ARBA00022737"/>
    </source>
</evidence>
<feature type="transmembrane region" description="Helical" evidence="12">
    <location>
        <begin position="20"/>
        <end position="41"/>
    </location>
</feature>
<keyword evidence="7 12" id="KW-1133">Transmembrane helix</keyword>
<feature type="transmembrane region" description="Helical" evidence="12">
    <location>
        <begin position="131"/>
        <end position="154"/>
    </location>
</feature>
<feature type="repeat" description="Solcar" evidence="10">
    <location>
        <begin position="18"/>
        <end position="111"/>
    </location>
</feature>
<dbReference type="PRINTS" id="PR00926">
    <property type="entry name" value="MITOCARRIER"/>
</dbReference>
<evidence type="ECO:0000256" key="11">
    <source>
        <dbReference type="RuleBase" id="RU000488"/>
    </source>
</evidence>
<evidence type="ECO:0000256" key="2">
    <source>
        <dbReference type="ARBA" id="ARBA00006375"/>
    </source>
</evidence>
<keyword evidence="4 10" id="KW-0812">Transmembrane</keyword>
<dbReference type="AlphaFoldDB" id="A0A1E3PIH1"/>
<keyword evidence="8" id="KW-0496">Mitochondrion</keyword>
<dbReference type="PANTHER" id="PTHR45928:SF1">
    <property type="entry name" value="RE38146P"/>
    <property type="match status" value="1"/>
</dbReference>
<keyword evidence="9 10" id="KW-0472">Membrane</keyword>
<comment type="similarity">
    <text evidence="2 11">Belongs to the mitochondrial carrier (TC 2.A.29) family.</text>
</comment>
<evidence type="ECO:0000313" key="14">
    <source>
        <dbReference type="Proteomes" id="UP000095009"/>
    </source>
</evidence>
<evidence type="ECO:0000256" key="8">
    <source>
        <dbReference type="ARBA" id="ARBA00023128"/>
    </source>
</evidence>
<sequence>MSSSSSISAPNAVAKKPLSTFGGFVAGGIAACGAVTVSNPIEVVKTRMQLQGELAARSETKRIYTGLFQALGTIAKHEGIVACQRGLMSAYFYQVSLNGCRLGFYEPVRVALTRAVKGDDFDYHIATSSPVYINALAGCASGVMGAIIGSPFYLIKTKQQSYSPVFKVGDQTHYRNFVHGIRTIYGTEGFRGLYRGLDAAIIRTGAGSSVQLPIYNAAKYAIDKYNIVNDGPLRHLLASSLSGMGVGVVMNPFDVISTRMYNQKGDGVKYKNALDCMIKTVTIEGPLALYKGFLPQLLRICPHTILCLMFLEQTSKLMKKIEGIPL</sequence>
<evidence type="ECO:0000256" key="6">
    <source>
        <dbReference type="ARBA" id="ARBA00022792"/>
    </source>
</evidence>
<accession>A0A1E3PIH1</accession>
<evidence type="ECO:0000313" key="13">
    <source>
        <dbReference type="EMBL" id="ODQ65246.1"/>
    </source>
</evidence>
<keyword evidence="6" id="KW-0999">Mitochondrion inner membrane</keyword>
<keyword evidence="3 11" id="KW-0813">Transport</keyword>
<dbReference type="GO" id="GO:0005743">
    <property type="term" value="C:mitochondrial inner membrane"/>
    <property type="evidence" value="ECO:0007669"/>
    <property type="project" value="UniProtKB-SubCell"/>
</dbReference>
<feature type="repeat" description="Solcar" evidence="10">
    <location>
        <begin position="129"/>
        <end position="221"/>
    </location>
</feature>
<dbReference type="InterPro" id="IPR002067">
    <property type="entry name" value="MCP"/>
</dbReference>
<dbReference type="PROSITE" id="PS50920">
    <property type="entry name" value="SOLCAR"/>
    <property type="match status" value="3"/>
</dbReference>
<gene>
    <name evidence="13" type="ORF">NADFUDRAFT_70745</name>
</gene>
<proteinExistence type="inferred from homology"/>
<feature type="repeat" description="Solcar" evidence="10">
    <location>
        <begin position="230"/>
        <end position="317"/>
    </location>
</feature>
<dbReference type="Gene3D" id="1.50.40.10">
    <property type="entry name" value="Mitochondrial carrier domain"/>
    <property type="match status" value="1"/>
</dbReference>
<evidence type="ECO:0000256" key="12">
    <source>
        <dbReference type="SAM" id="Phobius"/>
    </source>
</evidence>
<evidence type="ECO:0000256" key="1">
    <source>
        <dbReference type="ARBA" id="ARBA00004448"/>
    </source>
</evidence>
<dbReference type="EMBL" id="KV454410">
    <property type="protein sequence ID" value="ODQ65246.1"/>
    <property type="molecule type" value="Genomic_DNA"/>
</dbReference>
<name>A0A1E3PIH1_9ASCO</name>
<protein>
    <submittedName>
        <fullName evidence="13">Mitochondrial carrier</fullName>
    </submittedName>
</protein>
<dbReference type="SUPFAM" id="SSF103506">
    <property type="entry name" value="Mitochondrial carrier"/>
    <property type="match status" value="1"/>
</dbReference>
<evidence type="ECO:0000256" key="10">
    <source>
        <dbReference type="PROSITE-ProRule" id="PRU00282"/>
    </source>
</evidence>
<evidence type="ECO:0000256" key="9">
    <source>
        <dbReference type="ARBA" id="ARBA00023136"/>
    </source>
</evidence>
<dbReference type="OrthoDB" id="6703404at2759"/>
<dbReference type="InterPro" id="IPR023395">
    <property type="entry name" value="MCP_dom_sf"/>
</dbReference>
<reference evidence="13 14" key="1">
    <citation type="journal article" date="2016" name="Proc. Natl. Acad. Sci. U.S.A.">
        <title>Comparative genomics of biotechnologically important yeasts.</title>
        <authorList>
            <person name="Riley R."/>
            <person name="Haridas S."/>
            <person name="Wolfe K.H."/>
            <person name="Lopes M.R."/>
            <person name="Hittinger C.T."/>
            <person name="Goeker M."/>
            <person name="Salamov A.A."/>
            <person name="Wisecaver J.H."/>
            <person name="Long T.M."/>
            <person name="Calvey C.H."/>
            <person name="Aerts A.L."/>
            <person name="Barry K.W."/>
            <person name="Choi C."/>
            <person name="Clum A."/>
            <person name="Coughlan A.Y."/>
            <person name="Deshpande S."/>
            <person name="Douglass A.P."/>
            <person name="Hanson S.J."/>
            <person name="Klenk H.-P."/>
            <person name="LaButti K.M."/>
            <person name="Lapidus A."/>
            <person name="Lindquist E.A."/>
            <person name="Lipzen A.M."/>
            <person name="Meier-Kolthoff J.P."/>
            <person name="Ohm R.A."/>
            <person name="Otillar R.P."/>
            <person name="Pangilinan J.L."/>
            <person name="Peng Y."/>
            <person name="Rokas A."/>
            <person name="Rosa C.A."/>
            <person name="Scheuner C."/>
            <person name="Sibirny A.A."/>
            <person name="Slot J.C."/>
            <person name="Stielow J.B."/>
            <person name="Sun H."/>
            <person name="Kurtzman C.P."/>
            <person name="Blackwell M."/>
            <person name="Grigoriev I.V."/>
            <person name="Jeffries T.W."/>
        </authorList>
    </citation>
    <scope>NUCLEOTIDE SEQUENCE [LARGE SCALE GENOMIC DNA]</scope>
    <source>
        <strain evidence="13 14">DSM 6958</strain>
    </source>
</reference>
<evidence type="ECO:0000256" key="4">
    <source>
        <dbReference type="ARBA" id="ARBA00022692"/>
    </source>
</evidence>
<evidence type="ECO:0000256" key="3">
    <source>
        <dbReference type="ARBA" id="ARBA00022448"/>
    </source>
</evidence>
<dbReference type="STRING" id="857566.A0A1E3PIH1"/>
<dbReference type="InterPro" id="IPR051508">
    <property type="entry name" value="Mito_Carrier_Antiporter"/>
</dbReference>
<dbReference type="GO" id="GO:0055085">
    <property type="term" value="P:transmembrane transport"/>
    <property type="evidence" value="ECO:0007669"/>
    <property type="project" value="InterPro"/>
</dbReference>
<keyword evidence="14" id="KW-1185">Reference proteome</keyword>
<keyword evidence="5" id="KW-0677">Repeat</keyword>
<dbReference type="Proteomes" id="UP000095009">
    <property type="component" value="Unassembled WGS sequence"/>
</dbReference>
<dbReference type="PANTHER" id="PTHR45928">
    <property type="entry name" value="RE38146P"/>
    <property type="match status" value="1"/>
</dbReference>
<comment type="subcellular location">
    <subcellularLocation>
        <location evidence="1">Mitochondrion inner membrane</location>
        <topology evidence="1">Multi-pass membrane protein</topology>
    </subcellularLocation>
</comment>
<dbReference type="Pfam" id="PF00153">
    <property type="entry name" value="Mito_carr"/>
    <property type="match status" value="3"/>
</dbReference>
<organism evidence="13 14">
    <name type="scientific">Nadsonia fulvescens var. elongata DSM 6958</name>
    <dbReference type="NCBI Taxonomy" id="857566"/>
    <lineage>
        <taxon>Eukaryota</taxon>
        <taxon>Fungi</taxon>
        <taxon>Dikarya</taxon>
        <taxon>Ascomycota</taxon>
        <taxon>Saccharomycotina</taxon>
        <taxon>Dipodascomycetes</taxon>
        <taxon>Dipodascales</taxon>
        <taxon>Dipodascales incertae sedis</taxon>
        <taxon>Nadsonia</taxon>
    </lineage>
</organism>
<evidence type="ECO:0000256" key="7">
    <source>
        <dbReference type="ARBA" id="ARBA00022989"/>
    </source>
</evidence>